<comment type="caution">
    <text evidence="5">The sequence shown here is derived from an EMBL/GenBank/DDBJ whole genome shotgun (WGS) entry which is preliminary data.</text>
</comment>
<feature type="non-terminal residue" evidence="5">
    <location>
        <position position="214"/>
    </location>
</feature>
<accession>X0SCX5</accession>
<evidence type="ECO:0000256" key="1">
    <source>
        <dbReference type="ARBA" id="ARBA00022741"/>
    </source>
</evidence>
<keyword evidence="2" id="KW-0067">ATP-binding</keyword>
<evidence type="ECO:0000259" key="4">
    <source>
        <dbReference type="Pfam" id="PF00437"/>
    </source>
</evidence>
<keyword evidence="3" id="KW-1133">Transmembrane helix</keyword>
<dbReference type="PANTHER" id="PTHR30258:SF3">
    <property type="entry name" value="SLL1921 PROTEIN"/>
    <property type="match status" value="1"/>
</dbReference>
<sequence>MPEHRKSIANVAALFAGPIVLFVLLIMDVRRKSLESGEGIFAVIKERLQNVGESIRSSRFAGGKDTAIQLFDSSGRSIKEIYGHGESGRKDRHVLDLTEEIISGALEERATDILIDPKDDLKYRIRFRIDGMLSVVDEFESDTCQAIINSIKAVSNMDIAEKRRPQDGAFTAKMAEATASFRVASAGAVNGEKLSIRILNPNIGVLTLASIGLS</sequence>
<dbReference type="GO" id="GO:0005524">
    <property type="term" value="F:ATP binding"/>
    <property type="evidence" value="ECO:0007669"/>
    <property type="project" value="UniProtKB-KW"/>
</dbReference>
<dbReference type="EMBL" id="BARS01009737">
    <property type="protein sequence ID" value="GAF78874.1"/>
    <property type="molecule type" value="Genomic_DNA"/>
</dbReference>
<dbReference type="SUPFAM" id="SSF52540">
    <property type="entry name" value="P-loop containing nucleoside triphosphate hydrolases"/>
    <property type="match status" value="1"/>
</dbReference>
<evidence type="ECO:0000256" key="2">
    <source>
        <dbReference type="ARBA" id="ARBA00022840"/>
    </source>
</evidence>
<proteinExistence type="predicted"/>
<dbReference type="Gene3D" id="3.30.450.90">
    <property type="match status" value="1"/>
</dbReference>
<name>X0SCX5_9ZZZZ</name>
<dbReference type="GO" id="GO:0005886">
    <property type="term" value="C:plasma membrane"/>
    <property type="evidence" value="ECO:0007669"/>
    <property type="project" value="TreeGrafter"/>
</dbReference>
<organism evidence="5">
    <name type="scientific">marine sediment metagenome</name>
    <dbReference type="NCBI Taxonomy" id="412755"/>
    <lineage>
        <taxon>unclassified sequences</taxon>
        <taxon>metagenomes</taxon>
        <taxon>ecological metagenomes</taxon>
    </lineage>
</organism>
<reference evidence="5" key="1">
    <citation type="journal article" date="2014" name="Front. Microbiol.">
        <title>High frequency of phylogenetically diverse reductive dehalogenase-homologous genes in deep subseafloor sedimentary metagenomes.</title>
        <authorList>
            <person name="Kawai M."/>
            <person name="Futagami T."/>
            <person name="Toyoda A."/>
            <person name="Takaki Y."/>
            <person name="Nishi S."/>
            <person name="Hori S."/>
            <person name="Arai W."/>
            <person name="Tsubouchi T."/>
            <person name="Morono Y."/>
            <person name="Uchiyama I."/>
            <person name="Ito T."/>
            <person name="Fujiyama A."/>
            <person name="Inagaki F."/>
            <person name="Takami H."/>
        </authorList>
    </citation>
    <scope>NUCLEOTIDE SEQUENCE</scope>
    <source>
        <strain evidence="5">Expedition CK06-06</strain>
    </source>
</reference>
<protein>
    <recommendedName>
        <fullName evidence="4">Bacterial type II secretion system protein E domain-containing protein</fullName>
    </recommendedName>
</protein>
<feature type="domain" description="Bacterial type II secretion system protein E" evidence="4">
    <location>
        <begin position="91"/>
        <end position="213"/>
    </location>
</feature>
<dbReference type="GO" id="GO:0016887">
    <property type="term" value="F:ATP hydrolysis activity"/>
    <property type="evidence" value="ECO:0007669"/>
    <property type="project" value="TreeGrafter"/>
</dbReference>
<dbReference type="Pfam" id="PF00437">
    <property type="entry name" value="T2SSE"/>
    <property type="match status" value="1"/>
</dbReference>
<gene>
    <name evidence="5" type="ORF">S01H1_18242</name>
</gene>
<feature type="transmembrane region" description="Helical" evidence="3">
    <location>
        <begin position="7"/>
        <end position="27"/>
    </location>
</feature>
<keyword evidence="3" id="KW-0812">Transmembrane</keyword>
<evidence type="ECO:0000313" key="5">
    <source>
        <dbReference type="EMBL" id="GAF78874.1"/>
    </source>
</evidence>
<evidence type="ECO:0000256" key="3">
    <source>
        <dbReference type="SAM" id="Phobius"/>
    </source>
</evidence>
<dbReference type="AlphaFoldDB" id="X0SCX5"/>
<keyword evidence="3" id="KW-0472">Membrane</keyword>
<dbReference type="InterPro" id="IPR001482">
    <property type="entry name" value="T2SS/T4SS_dom"/>
</dbReference>
<dbReference type="PANTHER" id="PTHR30258">
    <property type="entry name" value="TYPE II SECRETION SYSTEM PROTEIN GSPE-RELATED"/>
    <property type="match status" value="1"/>
</dbReference>
<keyword evidence="1" id="KW-0547">Nucleotide-binding</keyword>
<dbReference type="InterPro" id="IPR027417">
    <property type="entry name" value="P-loop_NTPase"/>
</dbReference>